<feature type="compositionally biased region" description="Basic and acidic residues" evidence="1">
    <location>
        <begin position="689"/>
        <end position="703"/>
    </location>
</feature>
<dbReference type="AlphaFoldDB" id="A0A286UTK9"/>
<feature type="compositionally biased region" description="Low complexity" evidence="1">
    <location>
        <begin position="329"/>
        <end position="352"/>
    </location>
</feature>
<evidence type="ECO:0000256" key="1">
    <source>
        <dbReference type="SAM" id="MobiDB-lite"/>
    </source>
</evidence>
<feature type="region of interest" description="Disordered" evidence="1">
    <location>
        <begin position="317"/>
        <end position="354"/>
    </location>
</feature>
<feature type="compositionally biased region" description="Basic and acidic residues" evidence="1">
    <location>
        <begin position="566"/>
        <end position="584"/>
    </location>
</feature>
<feature type="region of interest" description="Disordered" evidence="1">
    <location>
        <begin position="509"/>
        <end position="714"/>
    </location>
</feature>
<dbReference type="PANTHER" id="PTHR35711:SF1">
    <property type="entry name" value="ECTODERMAL, ISOFORM F"/>
    <property type="match status" value="1"/>
</dbReference>
<feature type="transmembrane region" description="Helical" evidence="2">
    <location>
        <begin position="369"/>
        <end position="393"/>
    </location>
</feature>
<feature type="region of interest" description="Disordered" evidence="1">
    <location>
        <begin position="899"/>
        <end position="965"/>
    </location>
</feature>
<feature type="compositionally biased region" description="Basic and acidic residues" evidence="1">
    <location>
        <begin position="630"/>
        <end position="657"/>
    </location>
</feature>
<feature type="region of interest" description="Disordered" evidence="1">
    <location>
        <begin position="1"/>
        <end position="48"/>
    </location>
</feature>
<feature type="compositionally biased region" description="Acidic residues" evidence="1">
    <location>
        <begin position="617"/>
        <end position="629"/>
    </location>
</feature>
<comment type="caution">
    <text evidence="3">The sequence shown here is derived from an EMBL/GenBank/DDBJ whole genome shotgun (WGS) entry which is preliminary data.</text>
</comment>
<accession>A0A286UTK9</accession>
<dbReference type="EMBL" id="NBII01000002">
    <property type="protein sequence ID" value="PAV22852.1"/>
    <property type="molecule type" value="Genomic_DNA"/>
</dbReference>
<keyword evidence="4" id="KW-1185">Reference proteome</keyword>
<feature type="compositionally biased region" description="Basic and acidic residues" evidence="1">
    <location>
        <begin position="533"/>
        <end position="543"/>
    </location>
</feature>
<evidence type="ECO:0000256" key="2">
    <source>
        <dbReference type="SAM" id="Phobius"/>
    </source>
</evidence>
<feature type="compositionally biased region" description="Acidic residues" evidence="1">
    <location>
        <begin position="420"/>
        <end position="435"/>
    </location>
</feature>
<dbReference type="Proteomes" id="UP000217199">
    <property type="component" value="Unassembled WGS sequence"/>
</dbReference>
<feature type="region of interest" description="Disordered" evidence="1">
    <location>
        <begin position="737"/>
        <end position="764"/>
    </location>
</feature>
<feature type="compositionally biased region" description="Polar residues" evidence="1">
    <location>
        <begin position="151"/>
        <end position="161"/>
    </location>
</feature>
<reference evidence="3 4" key="1">
    <citation type="journal article" date="2017" name="Mol. Ecol.">
        <title>Comparative and population genomic landscape of Phellinus noxius: A hypervariable fungus causing root rot in trees.</title>
        <authorList>
            <person name="Chung C.L."/>
            <person name="Lee T.J."/>
            <person name="Akiba M."/>
            <person name="Lee H.H."/>
            <person name="Kuo T.H."/>
            <person name="Liu D."/>
            <person name="Ke H.M."/>
            <person name="Yokoi T."/>
            <person name="Roa M.B."/>
            <person name="Lu M.J."/>
            <person name="Chang Y.Y."/>
            <person name="Ann P.J."/>
            <person name="Tsai J.N."/>
            <person name="Chen C.Y."/>
            <person name="Tzean S.S."/>
            <person name="Ota Y."/>
            <person name="Hattori T."/>
            <person name="Sahashi N."/>
            <person name="Liou R.F."/>
            <person name="Kikuchi T."/>
            <person name="Tsai I.J."/>
        </authorList>
    </citation>
    <scope>NUCLEOTIDE SEQUENCE [LARGE SCALE GENOMIC DNA]</scope>
    <source>
        <strain evidence="3 4">FFPRI411160</strain>
    </source>
</reference>
<feature type="compositionally biased region" description="Basic residues" evidence="1">
    <location>
        <begin position="210"/>
        <end position="219"/>
    </location>
</feature>
<feature type="compositionally biased region" description="Low complexity" evidence="1">
    <location>
        <begin position="737"/>
        <end position="751"/>
    </location>
</feature>
<dbReference type="PANTHER" id="PTHR35711">
    <property type="entry name" value="EXPRESSED PROTEIN"/>
    <property type="match status" value="1"/>
</dbReference>
<dbReference type="OrthoDB" id="10692427at2759"/>
<feature type="compositionally biased region" description="Low complexity" evidence="1">
    <location>
        <begin position="243"/>
        <end position="264"/>
    </location>
</feature>
<gene>
    <name evidence="3" type="ORF">PNOK_0280900</name>
</gene>
<feature type="compositionally biased region" description="Basic and acidic residues" evidence="1">
    <location>
        <begin position="402"/>
        <end position="419"/>
    </location>
</feature>
<organism evidence="3 4">
    <name type="scientific">Pyrrhoderma noxium</name>
    <dbReference type="NCBI Taxonomy" id="2282107"/>
    <lineage>
        <taxon>Eukaryota</taxon>
        <taxon>Fungi</taxon>
        <taxon>Dikarya</taxon>
        <taxon>Basidiomycota</taxon>
        <taxon>Agaricomycotina</taxon>
        <taxon>Agaricomycetes</taxon>
        <taxon>Hymenochaetales</taxon>
        <taxon>Hymenochaetaceae</taxon>
        <taxon>Pyrrhoderma</taxon>
    </lineage>
</organism>
<name>A0A286UTK9_9AGAM</name>
<dbReference type="InParanoid" id="A0A286UTK9"/>
<feature type="region of interest" description="Disordered" evidence="1">
    <location>
        <begin position="128"/>
        <end position="270"/>
    </location>
</feature>
<evidence type="ECO:0000313" key="3">
    <source>
        <dbReference type="EMBL" id="PAV22852.1"/>
    </source>
</evidence>
<proteinExistence type="predicted"/>
<sequence length="965" mass="105929">MPGSNTHSLIHPPRPTPRQSSKTIPTPSPLRPLPKQKSSSSRRRIHRPSSTFSVVAAIAVVAEASSAKAIPWHDNDFEYNLYYNSYSAADWVTARDSTSTVLDFLYPTSYLVHQELDQQQQRLRRSTGERQALQRQQIRFSHPEVGGEEQFANSVPSTSCPRPSPAESSFLVLNTGSVSHTTSSAAPTTLVTRSSNNNEPRYTPRAVLQPRKRSYKRNRVNNDKSNKNSNGKKYKNRKRSNDGTSETTRSSSASPSASSSTSGDSDSDWEDFNSGIYTQRIIPDRYELGGDGRWHKVSLWTSCSVCQAHEVDDTDLDSSGTLGQDDSDLAVSSSSASASGSVSSSSSSTDVVYPEGWDRPASDSEVYKVPLIVVASLIVAAGVSCAVFLAIMWRRRRRRVKKEALQRDPEKKMKKLEGKESDDEDEDEDDEDDDGGGGRMNGREMEERERRRRAFRRGNRSLRSSLVSLRDVGDGVEDESREREKEKAKARLAKANALWKLHARWIQRRRRGRGISSTGSGSGTVGGSPAPIDTEREETRPEVEDVSIVMVASGVSLRRSGSGGESRPRGERAGASDQDRSQDLRDEENEVERVSSRDTGLEVTDGVEEDRSSNENDGGEGDVQEDGDREDVRERPPAYVSRREERRRERRDEKRALDTGAGRDGTGYVPSPGDYAPFSYSDSESDSESVVRIRESRRSRSNEEIVMNEEDDDRIRTAPATLHVAVDDKRALERMAAYASAPSPPVSRSESTTSEAHRVANAPSWNELELESELDPVMEYSVDDGMRIPDYEYEYKAPGPVSASSTNVSSDVSFVGNNTGSSDGGQDVDVGYRETCIDSPGAGPGPSTVMARNVRSSSVSNATGNKSFGLLPPPPEAVSTVPLEGLAYTPLDSFGLEPMSPGNVCSHPSGSQEDIMAGASAPPLLDDEDDDNDYNVGTREELRERINDGDHVEGSDRNEVLSAVR</sequence>
<evidence type="ECO:0000313" key="4">
    <source>
        <dbReference type="Proteomes" id="UP000217199"/>
    </source>
</evidence>
<keyword evidence="2" id="KW-1133">Transmembrane helix</keyword>
<keyword evidence="2" id="KW-0472">Membrane</keyword>
<feature type="compositionally biased region" description="Polar residues" evidence="1">
    <location>
        <begin position="171"/>
        <end position="200"/>
    </location>
</feature>
<feature type="compositionally biased region" description="Basic and acidic residues" evidence="1">
    <location>
        <begin position="591"/>
        <end position="600"/>
    </location>
</feature>
<protein>
    <submittedName>
        <fullName evidence="3">Uncharacterized protein</fullName>
    </submittedName>
</protein>
<feature type="compositionally biased region" description="Basic and acidic residues" evidence="1">
    <location>
        <begin position="938"/>
        <end position="959"/>
    </location>
</feature>
<keyword evidence="2" id="KW-0812">Transmembrane</keyword>
<feature type="region of interest" description="Disordered" evidence="1">
    <location>
        <begin position="401"/>
        <end position="453"/>
    </location>
</feature>